<proteinExistence type="predicted"/>
<feature type="compositionally biased region" description="Low complexity" evidence="1">
    <location>
        <begin position="230"/>
        <end position="243"/>
    </location>
</feature>
<feature type="compositionally biased region" description="Polar residues" evidence="1">
    <location>
        <begin position="211"/>
        <end position="229"/>
    </location>
</feature>
<evidence type="ECO:0000256" key="1">
    <source>
        <dbReference type="SAM" id="MobiDB-lite"/>
    </source>
</evidence>
<feature type="region of interest" description="Disordered" evidence="1">
    <location>
        <begin position="1"/>
        <end position="42"/>
    </location>
</feature>
<feature type="region of interest" description="Disordered" evidence="1">
    <location>
        <begin position="292"/>
        <end position="337"/>
    </location>
</feature>
<feature type="compositionally biased region" description="Gly residues" evidence="1">
    <location>
        <begin position="161"/>
        <end position="173"/>
    </location>
</feature>
<reference evidence="3" key="1">
    <citation type="journal article" date="2012" name="Science">
        <title>The Paleozoic origin of enzymatic lignin decomposition reconstructed from 31 fungal genomes.</title>
        <authorList>
            <person name="Floudas D."/>
            <person name="Binder M."/>
            <person name="Riley R."/>
            <person name="Barry K."/>
            <person name="Blanchette R.A."/>
            <person name="Henrissat B."/>
            <person name="Martinez A.T."/>
            <person name="Otillar R."/>
            <person name="Spatafora J.W."/>
            <person name="Yadav J.S."/>
            <person name="Aerts A."/>
            <person name="Benoit I."/>
            <person name="Boyd A."/>
            <person name="Carlson A."/>
            <person name="Copeland A."/>
            <person name="Coutinho P.M."/>
            <person name="de Vries R.P."/>
            <person name="Ferreira P."/>
            <person name="Findley K."/>
            <person name="Foster B."/>
            <person name="Gaskell J."/>
            <person name="Glotzer D."/>
            <person name="Gorecki P."/>
            <person name="Heitman J."/>
            <person name="Hesse C."/>
            <person name="Hori C."/>
            <person name="Igarashi K."/>
            <person name="Jurgens J.A."/>
            <person name="Kallen N."/>
            <person name="Kersten P."/>
            <person name="Kohler A."/>
            <person name="Kuees U."/>
            <person name="Kumar T.K.A."/>
            <person name="Kuo A."/>
            <person name="LaButti K."/>
            <person name="Larrondo L.F."/>
            <person name="Lindquist E."/>
            <person name="Ling A."/>
            <person name="Lombard V."/>
            <person name="Lucas S."/>
            <person name="Lundell T."/>
            <person name="Martin R."/>
            <person name="McLaughlin D.J."/>
            <person name="Morgenstern I."/>
            <person name="Morin E."/>
            <person name="Murat C."/>
            <person name="Nagy L.G."/>
            <person name="Nolan M."/>
            <person name="Ohm R.A."/>
            <person name="Patyshakuliyeva A."/>
            <person name="Rokas A."/>
            <person name="Ruiz-Duenas F.J."/>
            <person name="Sabat G."/>
            <person name="Salamov A."/>
            <person name="Samejima M."/>
            <person name="Schmutz J."/>
            <person name="Slot J.C."/>
            <person name="St John F."/>
            <person name="Stenlid J."/>
            <person name="Sun H."/>
            <person name="Sun S."/>
            <person name="Syed K."/>
            <person name="Tsang A."/>
            <person name="Wiebenga A."/>
            <person name="Young D."/>
            <person name="Pisabarro A."/>
            <person name="Eastwood D.C."/>
            <person name="Martin F."/>
            <person name="Cullen D."/>
            <person name="Grigoriev I.V."/>
            <person name="Hibbett D.S."/>
        </authorList>
    </citation>
    <scope>NUCLEOTIDE SEQUENCE [LARGE SCALE GENOMIC DNA]</scope>
    <source>
        <strain evidence="3">FP-91666</strain>
    </source>
</reference>
<dbReference type="GeneID" id="18802326"/>
<protein>
    <submittedName>
        <fullName evidence="2">Uncharacterized protein</fullName>
    </submittedName>
</protein>
<evidence type="ECO:0000313" key="3">
    <source>
        <dbReference type="Proteomes" id="UP000053927"/>
    </source>
</evidence>
<feature type="region of interest" description="Disordered" evidence="1">
    <location>
        <begin position="153"/>
        <end position="244"/>
    </location>
</feature>
<dbReference type="Proteomes" id="UP000053927">
    <property type="component" value="Unassembled WGS sequence"/>
</dbReference>
<feature type="compositionally biased region" description="Low complexity" evidence="1">
    <location>
        <begin position="15"/>
        <end position="28"/>
    </location>
</feature>
<dbReference type="KEGG" id="shs:STEHIDRAFT_163398"/>
<organism evidence="2 3">
    <name type="scientific">Stereum hirsutum (strain FP-91666)</name>
    <name type="common">White-rot fungus</name>
    <dbReference type="NCBI Taxonomy" id="721885"/>
    <lineage>
        <taxon>Eukaryota</taxon>
        <taxon>Fungi</taxon>
        <taxon>Dikarya</taxon>
        <taxon>Basidiomycota</taxon>
        <taxon>Agaricomycotina</taxon>
        <taxon>Agaricomycetes</taxon>
        <taxon>Russulales</taxon>
        <taxon>Stereaceae</taxon>
        <taxon>Stereum</taxon>
    </lineage>
</organism>
<dbReference type="AlphaFoldDB" id="R7RWT6"/>
<feature type="compositionally biased region" description="Polar residues" evidence="1">
    <location>
        <begin position="29"/>
        <end position="42"/>
    </location>
</feature>
<feature type="compositionally biased region" description="Polar residues" evidence="1">
    <location>
        <begin position="292"/>
        <end position="309"/>
    </location>
</feature>
<dbReference type="EMBL" id="JH687401">
    <property type="protein sequence ID" value="EIM79841.1"/>
    <property type="molecule type" value="Genomic_DNA"/>
</dbReference>
<feature type="region of interest" description="Disordered" evidence="1">
    <location>
        <begin position="459"/>
        <end position="481"/>
    </location>
</feature>
<accession>R7RWT6</accession>
<evidence type="ECO:0000313" key="2">
    <source>
        <dbReference type="EMBL" id="EIM79841.1"/>
    </source>
</evidence>
<keyword evidence="3" id="KW-1185">Reference proteome</keyword>
<sequence>MHDHNHTEQAQRALTQYPSQTQSQPTPQAVLSPSQSKPAAKVSTYTSSLLQIPSDPNIHAIDFYASITPPPLPAAHSHPLPPRAPRAIPLQDRNCTSISSTATPLPLPHSQIPTTPLPCSSQLADISAASLPSYSLILPSSPNVVQTASSLPLVQDSSSGNGVGTGNGNVGGGEGEEEQDDIPPPAYTLVADESAGESTVPVDVDDGGESNGSQVPVESNLPSSPTIYHQPSSPQSSQPSTSSHDIPVLEIHTNALTLQSVGAFRATITYFDPFALDFYASAGINSATDGFQPVSESSTNAATSITSPGSTSNVNAATSSAQRPPVPPRPPSSYSTYNHAPPVVRILGMARRHALTSLERILLPASTTIPPYSTSTSGQFVLYVLAIEPFTDPSYTSILSVASCTSSINDTPIWATHRPTAFLIAFIWAPFLATASTSATTTSIAASAITISSIPSATSATSIGLRPSTSASSRSSTSTST</sequence>
<name>R7RWT6_STEHR</name>
<feature type="compositionally biased region" description="Low complexity" evidence="1">
    <location>
        <begin position="310"/>
        <end position="323"/>
    </location>
</feature>
<dbReference type="RefSeq" id="XP_007311140.1">
    <property type="nucleotide sequence ID" value="XM_007311078.1"/>
</dbReference>
<gene>
    <name evidence="2" type="ORF">STEHIDRAFT_163398</name>
</gene>